<feature type="compositionally biased region" description="Basic residues" evidence="1">
    <location>
        <begin position="35"/>
        <end position="77"/>
    </location>
</feature>
<organism evidence="2">
    <name type="scientific">uncultured Thermomicrobiales bacterium</name>
    <dbReference type="NCBI Taxonomy" id="1645740"/>
    <lineage>
        <taxon>Bacteria</taxon>
        <taxon>Pseudomonadati</taxon>
        <taxon>Thermomicrobiota</taxon>
        <taxon>Thermomicrobia</taxon>
        <taxon>Thermomicrobiales</taxon>
        <taxon>environmental samples</taxon>
    </lineage>
</organism>
<dbReference type="EMBL" id="CADCWE010000155">
    <property type="protein sequence ID" value="CAA9545837.1"/>
    <property type="molecule type" value="Genomic_DNA"/>
</dbReference>
<gene>
    <name evidence="2" type="ORF">AVDCRST_MAG73-2401</name>
</gene>
<evidence type="ECO:0000256" key="1">
    <source>
        <dbReference type="SAM" id="MobiDB-lite"/>
    </source>
</evidence>
<feature type="region of interest" description="Disordered" evidence="1">
    <location>
        <begin position="1"/>
        <end position="175"/>
    </location>
</feature>
<dbReference type="AlphaFoldDB" id="A0A6J4UF86"/>
<feature type="region of interest" description="Disordered" evidence="1">
    <location>
        <begin position="233"/>
        <end position="260"/>
    </location>
</feature>
<proteinExistence type="predicted"/>
<feature type="compositionally biased region" description="Pro residues" evidence="1">
    <location>
        <begin position="161"/>
        <end position="171"/>
    </location>
</feature>
<reference evidence="2" key="1">
    <citation type="submission" date="2020-02" db="EMBL/GenBank/DDBJ databases">
        <authorList>
            <person name="Meier V. D."/>
        </authorList>
    </citation>
    <scope>NUCLEOTIDE SEQUENCE</scope>
    <source>
        <strain evidence="2">AVDCRST_MAG73</strain>
    </source>
</reference>
<protein>
    <submittedName>
        <fullName evidence="2">Substrate-specific component CbrT of predicted cobalamin ECF transporter</fullName>
    </submittedName>
</protein>
<accession>A0A6J4UF86</accession>
<feature type="region of interest" description="Disordered" evidence="1">
    <location>
        <begin position="199"/>
        <end position="220"/>
    </location>
</feature>
<evidence type="ECO:0000313" key="2">
    <source>
        <dbReference type="EMBL" id="CAA9545837.1"/>
    </source>
</evidence>
<feature type="compositionally biased region" description="Basic residues" evidence="1">
    <location>
        <begin position="233"/>
        <end position="255"/>
    </location>
</feature>
<name>A0A6J4UF86_9BACT</name>
<feature type="compositionally biased region" description="Basic residues" evidence="1">
    <location>
        <begin position="199"/>
        <end position="218"/>
    </location>
</feature>
<feature type="non-terminal residue" evidence="2">
    <location>
        <position position="280"/>
    </location>
</feature>
<feature type="compositionally biased region" description="Basic and acidic residues" evidence="1">
    <location>
        <begin position="13"/>
        <end position="26"/>
    </location>
</feature>
<feature type="non-terminal residue" evidence="2">
    <location>
        <position position="1"/>
    </location>
</feature>
<feature type="compositionally biased region" description="Basic and acidic residues" evidence="1">
    <location>
        <begin position="148"/>
        <end position="160"/>
    </location>
</feature>
<sequence>VCCVPVPAIHRPGRSDHPGRQPDRVGRLFLPVPPARRRPRRRPHRPRRRRPPALRRRRRVVLARHPRRPRRRPRPRHRQDGRPARRPRRHRRDAAPGTERARRLADLSADPARRHRVWPGGRVPDGRPDPAGLRLPDRRIGAVPALPDARRGLGRADRRLAPPPGEPPPPAVAAGRVRRPLGVPLRRPAQPVVLALHRARRRRRRRSRLAPRPLRRRNAAPLRQVLPGHVVRLRPLPRRRQRRPCPRPRRPRPPRPRPLPFALCLATVGGGNRPADERPL</sequence>